<evidence type="ECO:0000256" key="1">
    <source>
        <dbReference type="SAM" id="MobiDB-lite"/>
    </source>
</evidence>
<proteinExistence type="predicted"/>
<protein>
    <submittedName>
        <fullName evidence="2">Uncharacterized protein</fullName>
    </submittedName>
</protein>
<sequence length="138" mass="15638">MKTLRPRQLMACTYLVDHPRREKLAGDLSVCLLVKHHKYEFGILERSHHLREMFDLNSTSGKLRYYLEEEGVSGSPLRIDADAQARPYGKIAMDSVARKDTSSSSSYDDMDTFASRNKKKRLTDSDTSHDKGKSLAVG</sequence>
<dbReference type="EMBL" id="JARKNE010000003">
    <property type="protein sequence ID" value="KAK5837994.1"/>
    <property type="molecule type" value="Genomic_DNA"/>
</dbReference>
<name>A0ABR0QG18_GOSAR</name>
<keyword evidence="3" id="KW-1185">Reference proteome</keyword>
<comment type="caution">
    <text evidence="2">The sequence shown here is derived from an EMBL/GenBank/DDBJ whole genome shotgun (WGS) entry which is preliminary data.</text>
</comment>
<gene>
    <name evidence="2" type="ORF">PVK06_006721</name>
</gene>
<evidence type="ECO:0000313" key="3">
    <source>
        <dbReference type="Proteomes" id="UP001358586"/>
    </source>
</evidence>
<dbReference type="Proteomes" id="UP001358586">
    <property type="component" value="Chromosome 3"/>
</dbReference>
<accession>A0ABR0QG18</accession>
<feature type="compositionally biased region" description="Basic and acidic residues" evidence="1">
    <location>
        <begin position="122"/>
        <end position="138"/>
    </location>
</feature>
<evidence type="ECO:0000313" key="2">
    <source>
        <dbReference type="EMBL" id="KAK5837994.1"/>
    </source>
</evidence>
<reference evidence="2 3" key="1">
    <citation type="submission" date="2023-03" db="EMBL/GenBank/DDBJ databases">
        <title>WGS of Gossypium arboreum.</title>
        <authorList>
            <person name="Yu D."/>
        </authorList>
    </citation>
    <scope>NUCLEOTIDE SEQUENCE [LARGE SCALE GENOMIC DNA]</scope>
    <source>
        <tissue evidence="2">Leaf</tissue>
    </source>
</reference>
<feature type="region of interest" description="Disordered" evidence="1">
    <location>
        <begin position="94"/>
        <end position="138"/>
    </location>
</feature>
<organism evidence="2 3">
    <name type="scientific">Gossypium arboreum</name>
    <name type="common">Tree cotton</name>
    <name type="synonym">Gossypium nanking</name>
    <dbReference type="NCBI Taxonomy" id="29729"/>
    <lineage>
        <taxon>Eukaryota</taxon>
        <taxon>Viridiplantae</taxon>
        <taxon>Streptophyta</taxon>
        <taxon>Embryophyta</taxon>
        <taxon>Tracheophyta</taxon>
        <taxon>Spermatophyta</taxon>
        <taxon>Magnoliopsida</taxon>
        <taxon>eudicotyledons</taxon>
        <taxon>Gunneridae</taxon>
        <taxon>Pentapetalae</taxon>
        <taxon>rosids</taxon>
        <taxon>malvids</taxon>
        <taxon>Malvales</taxon>
        <taxon>Malvaceae</taxon>
        <taxon>Malvoideae</taxon>
        <taxon>Gossypium</taxon>
    </lineage>
</organism>